<dbReference type="Pfam" id="PF03102">
    <property type="entry name" value="NeuB"/>
    <property type="match status" value="1"/>
</dbReference>
<accession>A0A6H1ZFP2</accession>
<dbReference type="SUPFAM" id="SSF51569">
    <property type="entry name" value="Aldolase"/>
    <property type="match status" value="1"/>
</dbReference>
<dbReference type="AlphaFoldDB" id="A0A6H1ZFP2"/>
<feature type="domain" description="PseI/NeuA/B-like" evidence="1">
    <location>
        <begin position="21"/>
        <end position="220"/>
    </location>
</feature>
<sequence length="229" mass="26451">MSIICEIGQNFCSDLELAKKLILLAKENGGDLAKFQLYDTDKLYTPDTELYRLAKESELTQEQAQMLFSYGESIGMEVFFSVFDVEKVMWCEDIGVKRYKIACRDVENYSLQLAVLGTDKPVFMSLPYGKRPQPTYYFRDDHFTFLYCVPEYPSPLDKIKIHDSGECSGFSDHSIGIEVAKIYLANYRNTVIEKHFCISHNVGVDGKWSMTPKELRELKRWENVISQVL</sequence>
<dbReference type="GO" id="GO:0047444">
    <property type="term" value="F:N-acylneuraminate-9-phosphate synthase activity"/>
    <property type="evidence" value="ECO:0007669"/>
    <property type="project" value="TreeGrafter"/>
</dbReference>
<dbReference type="InterPro" id="IPR013132">
    <property type="entry name" value="PseI/NeuA/B-like_N"/>
</dbReference>
<dbReference type="EMBL" id="MT144001">
    <property type="protein sequence ID" value="QJA46010.1"/>
    <property type="molecule type" value="Genomic_DNA"/>
</dbReference>
<organism evidence="2">
    <name type="scientific">viral metagenome</name>
    <dbReference type="NCBI Taxonomy" id="1070528"/>
    <lineage>
        <taxon>unclassified sequences</taxon>
        <taxon>metagenomes</taxon>
        <taxon>organismal metagenomes</taxon>
    </lineage>
</organism>
<evidence type="ECO:0000313" key="2">
    <source>
        <dbReference type="EMBL" id="QJA46010.1"/>
    </source>
</evidence>
<evidence type="ECO:0000259" key="1">
    <source>
        <dbReference type="Pfam" id="PF03102"/>
    </source>
</evidence>
<name>A0A6H1ZFP2_9ZZZZ</name>
<dbReference type="InterPro" id="IPR051690">
    <property type="entry name" value="PseI-like"/>
</dbReference>
<reference evidence="2" key="1">
    <citation type="submission" date="2020-03" db="EMBL/GenBank/DDBJ databases">
        <title>The deep terrestrial virosphere.</title>
        <authorList>
            <person name="Holmfeldt K."/>
            <person name="Nilsson E."/>
            <person name="Simone D."/>
            <person name="Lopez-Fernandez M."/>
            <person name="Wu X."/>
            <person name="de Brujin I."/>
            <person name="Lundin D."/>
            <person name="Andersson A."/>
            <person name="Bertilsson S."/>
            <person name="Dopson M."/>
        </authorList>
    </citation>
    <scope>NUCLEOTIDE SEQUENCE</scope>
    <source>
        <strain evidence="2">TM448A00302</strain>
    </source>
</reference>
<dbReference type="PANTHER" id="PTHR42966">
    <property type="entry name" value="N-ACETYLNEURAMINATE SYNTHASE"/>
    <property type="match status" value="1"/>
</dbReference>
<dbReference type="InterPro" id="IPR013785">
    <property type="entry name" value="Aldolase_TIM"/>
</dbReference>
<proteinExistence type="predicted"/>
<gene>
    <name evidence="2" type="ORF">TM448A00302_0018</name>
</gene>
<dbReference type="PANTHER" id="PTHR42966:SF1">
    <property type="entry name" value="SIALIC ACID SYNTHASE"/>
    <property type="match status" value="1"/>
</dbReference>
<dbReference type="GO" id="GO:0016051">
    <property type="term" value="P:carbohydrate biosynthetic process"/>
    <property type="evidence" value="ECO:0007669"/>
    <property type="project" value="InterPro"/>
</dbReference>
<dbReference type="Gene3D" id="3.20.20.70">
    <property type="entry name" value="Aldolase class I"/>
    <property type="match status" value="1"/>
</dbReference>
<protein>
    <submittedName>
        <fullName evidence="2">Putative N-acetylneuraminate synthase</fullName>
    </submittedName>
</protein>